<dbReference type="Gene3D" id="2.40.50.140">
    <property type="entry name" value="Nucleic acid-binding proteins"/>
    <property type="match status" value="1"/>
</dbReference>
<feature type="compositionally biased region" description="Low complexity" evidence="1">
    <location>
        <begin position="181"/>
        <end position="196"/>
    </location>
</feature>
<protein>
    <submittedName>
        <fullName evidence="2">Uncharacterized protein</fullName>
    </submittedName>
</protein>
<dbReference type="AlphaFoldDB" id="A0AAV2ELM9"/>
<keyword evidence="3" id="KW-1185">Reference proteome</keyword>
<dbReference type="Proteomes" id="UP001497516">
    <property type="component" value="Chromosome 5"/>
</dbReference>
<proteinExistence type="predicted"/>
<evidence type="ECO:0000313" key="2">
    <source>
        <dbReference type="EMBL" id="CAL1386617.1"/>
    </source>
</evidence>
<reference evidence="2 3" key="1">
    <citation type="submission" date="2024-04" db="EMBL/GenBank/DDBJ databases">
        <authorList>
            <person name="Fracassetti M."/>
        </authorList>
    </citation>
    <scope>NUCLEOTIDE SEQUENCE [LARGE SCALE GENOMIC DNA]</scope>
</reference>
<dbReference type="EMBL" id="OZ034818">
    <property type="protein sequence ID" value="CAL1386617.1"/>
    <property type="molecule type" value="Genomic_DNA"/>
</dbReference>
<feature type="region of interest" description="Disordered" evidence="1">
    <location>
        <begin position="181"/>
        <end position="217"/>
    </location>
</feature>
<organism evidence="2 3">
    <name type="scientific">Linum trigynum</name>
    <dbReference type="NCBI Taxonomy" id="586398"/>
    <lineage>
        <taxon>Eukaryota</taxon>
        <taxon>Viridiplantae</taxon>
        <taxon>Streptophyta</taxon>
        <taxon>Embryophyta</taxon>
        <taxon>Tracheophyta</taxon>
        <taxon>Spermatophyta</taxon>
        <taxon>Magnoliopsida</taxon>
        <taxon>eudicotyledons</taxon>
        <taxon>Gunneridae</taxon>
        <taxon>Pentapetalae</taxon>
        <taxon>rosids</taxon>
        <taxon>fabids</taxon>
        <taxon>Malpighiales</taxon>
        <taxon>Linaceae</taxon>
        <taxon>Linum</taxon>
    </lineage>
</organism>
<evidence type="ECO:0000256" key="1">
    <source>
        <dbReference type="SAM" id="MobiDB-lite"/>
    </source>
</evidence>
<dbReference type="InterPro" id="IPR012340">
    <property type="entry name" value="NA-bd_OB-fold"/>
</dbReference>
<gene>
    <name evidence="2" type="ORF">LTRI10_LOCUS27655</name>
</gene>
<sequence>MEFNGMRELDYEKQIWAGHCRVSRLWLGVHVTTDKVLHLNMIRGMIYESTSHRFTKASEMPAKLGEILILSDVVGELEKHSNLLTTTNIVRKTTRKELDLKLILYPNLDIPELEVKDFTTRYQIQLEVESNSKSATFILFEYEGKRFFGPSANDLFNRTGQNIECSNSNLHDNSSSLLSSGIESSKASSHKSISISTAKESASMPPDNKLKRKMPLA</sequence>
<evidence type="ECO:0000313" key="3">
    <source>
        <dbReference type="Proteomes" id="UP001497516"/>
    </source>
</evidence>
<name>A0AAV2ELM9_9ROSI</name>
<accession>A0AAV2ELM9</accession>